<dbReference type="InterPro" id="IPR036116">
    <property type="entry name" value="FN3_sf"/>
</dbReference>
<feature type="domain" description="Fibronectin type-III" evidence="3">
    <location>
        <begin position="2245"/>
        <end position="2339"/>
    </location>
</feature>
<dbReference type="OrthoDB" id="443915at2759"/>
<dbReference type="Gene3D" id="2.60.40.10">
    <property type="entry name" value="Immunoglobulins"/>
    <property type="match status" value="9"/>
</dbReference>
<dbReference type="SMART" id="SM00060">
    <property type="entry name" value="FN3"/>
    <property type="match status" value="9"/>
</dbReference>
<sequence length="2696" mass="298609">MFHDNCQMMILKNDNCMSSKLEHNNTATTYGESCLRPYSYSFNVQTAFTNMNTGSLQNDTIVENSNTNVCAIPTGNLRNSEFPQTLNPYHQSFQSSNSVQDFSASTVSQTVFPSPIPTVIAAAAATAGVNSTTLPLPPLLFHPHGSYILPNPSSTNLPTTHLQHVNPQISNMSLNNDYKTISPSNILETTTHSSLPFIASSIDGTLTNSTTNSSSQSSCTTNKESNENGNYYVMVHVDAGETFSVRVGDQIQHIPGPATVRMVSNSGPPLPMPMQVPPGHLVQQIVDEEGILTHVILSPYPTPPPLAMVATGVPLPINQTNDVSTTAANLILNPNQHLQPPHLHPHHHHHFHPILISPGLPPNSESLLHLNPYTTPQHPQSHSSLHSFPHPLPTPLQLIHPHFHQQFHLHTSHPHLCDGSGSTTDGCAPISMKYPIPPEVLNETHDCDTSYKCGSPCLGDSNKSSDSFCHSKQNIVIKEIPDSTTTAVINNNINGDNHPDLIDTQHDNLVSLNDLHSINSGCCNSTESLPVIDSSINDEVAKIKSSKCTDNPPDHMKTVTDVNQKAASINIAPLKSNLDCTISYNSSAVTTHNKSFTKTVNSMDDVIISSTHGDDEDDLCNDNHHDDDDDEDDHDGEINYYTGFRPHRPTSFACNKSTQNLVWNHSFANESSKSYAEYQQCKQQQDVSENGGVANHIHHYQPRPLVTSPNQFHPSHYHRGINSNVEAVVQDVDIDSEIENEIKPVTDSSLCSLPVNVLLTPGQTHSDYCSQSKCLLNSSQCYSQHSQPQQCVESYDNYFNDNIDGAEIINGEHNDFDFNTAHTNGWNTQNKIIYNLISNILSPHVSEIKTNSALIQLTFPQDLILSSVGVVSSSSPTSLETSTSVTTSVTTSTTYNSTTSPISMPNTMATSTTVITTTSAAKVLSVDSCQSSQSSLIENNNYNNSSKIINSPSKNLLSKRKPTPSTTLIKENNNKPTDLINSIINYNVNNNRELNDNMNNITSTTIINSTVPNINTSSSNDNGERYQITIDLDTLQFELHLAEKGNTPHFKCVFIGEATYISLQDLRPGTNYYVKVCCNYFGIRGEFSPITHFTTLPSKPNPPRTVQIICQTRNSLHIKWGSGTDNGSRITSYKLEYAQVITNSSELGLDKNPDPEFFEPIQVFGRSYKINQLSPSTEYLIRVAAVNQYGQSSWSPILSASTSGSPPEIPLPPFLIQADVHSLTLGWHPPTTINPEQYHLHHHHHRHHHSHIYDQINSSSYINHLNPITYTLEMDDQTMGHGFVTVFDGTGTEHCVDNLRRNTRYRFRLAATNVDGRSRWSETITLATLPDHPSPPRNLRIYGSFLQPTRLALTWDTPEDDGGIPIQAYRLEALLPYSSGNSSNVLQRTLINGSNTKLNDAANSIVNCSLEKIDQIDVMQKLICWPHVTPLKSCSSILSSINSSLSLTKSTVATTIPLPVNTTAATTTTASVTNVDYTTYDPDHACHPLNSPGQKLSDKTTFDMINQCHSHNYEMDVTNNMNDALNIIESDHNTSHTSVVASNNNSINHYPDYDVELIYPQTAWFIIYEGPEKELMIDNLLPGLYLQLRVRACCSLTNNNNNIGPSCASFSSSASSASSSSSSSSVSSGIISTSNKHHHYSTDEMINNINTKAPVLNANTTTTATSSSSINELWGLAQYPPLKIRMPPIPPSAPSSGPRVVGKPKPTSLHLCWSPPKQTGGAPILAYEVWQLTLESTCWIDDESDDNDSDLLSSHRYCSSTPTSPLDLSAVRSSCHNLEYDSNYKSFLNNGQMLRHRQLASLHRSYTDPLLNMKSLYTGNNNNENSIKMQSLINNDSSSITLGRFICSVRETECRLFGLTPGQNYAFRVRARNRAGEGLWTEWITLSTPPSLPGAPSCPPRLLPKSPWIIHIAWDPVTCMNGAKIYEYRLECRQYQSSNSMDFYDISSEKKLISNTSLENSSGLDSPEQIENDSFFQLIYAGPKLSFEITGLQPASLFAFRVCAVNSAGAGPWSPIAKCWTPSAPPDQPHGLCVRELSPESALISWILPQCNGSPITNFMIEMTRLTNLKSTYKSRHSNVKYIQIPGPYLMDHKNQPSINTNMKLPIISMPDTSYAMIQQHMQKQMIQYCLNKLRPSTTYVLRIQAVNKFGPSEYSTNIEFTTFAPLPIAPVFSQFTNLTSNSVRLEWNIIVDDNVNDKDDSDDSSVDDHSDDIFSDNKTEDNISHKNTKEPSVDRNDTNLKSNSSRVFTHQEQQQQQREKLRKQNLSGMKSRENQLIYTLQMSREPDSDWTTIYEGQSNMYKVYRLSEFTIYHFRVCAMNETGCGSYSKVQTIRTQKASPPAVRGLKILELSSDRCQLEWTPVNQLGMDPIIYLLHLLPVTSNTQQSTNLNQVYRGNQSACRITGLNPGSEYVCRVCAVRLCQPSKLLVVNNNTSYKTSGEDQHKVSPSIDSSQYQITELPGPFSAGLLFTTPRTTKDNQFDSTSLSPSVSSSVTASAKCNLFRPKNSSKHSSSSLLQILSSPFQILRNLVLRNRSPNVCNSLQHDALNSMTFSKQDHMHSNQLVAMGTSSSSLLHNNNVSDKRRSTVQCTTSSTSPSHMIITSTKNLTSKSPTSHHNSKRSSHSWFRFTDTQLACLLLILFSLATLLVAMSLQYVLNVHLKLSNPSSSSLDSLQSSSESYEFKLNMDTHKEKNG</sequence>
<evidence type="ECO:0000256" key="1">
    <source>
        <dbReference type="SAM" id="MobiDB-lite"/>
    </source>
</evidence>
<reference evidence="4 5" key="1">
    <citation type="submission" date="2019-03" db="EMBL/GenBank/DDBJ databases">
        <title>An improved genome assembly of the fluke Schistosoma japonicum.</title>
        <authorList>
            <person name="Hu W."/>
            <person name="Luo F."/>
            <person name="Yin M."/>
            <person name="Mo X."/>
            <person name="Sun C."/>
            <person name="Wu Q."/>
            <person name="Zhu B."/>
            <person name="Xiang M."/>
            <person name="Wang J."/>
            <person name="Wang Y."/>
            <person name="Zhang T."/>
            <person name="Xu B."/>
            <person name="Zheng H."/>
            <person name="Feng Z."/>
        </authorList>
    </citation>
    <scope>NUCLEOTIDE SEQUENCE [LARGE SCALE GENOMIC DNA]</scope>
    <source>
        <strain evidence="4">HuSjv2</strain>
        <tissue evidence="4">Worms</tissue>
    </source>
</reference>
<gene>
    <name evidence="4" type="ORF">EWB00_006448</name>
</gene>
<feature type="compositionally biased region" description="Low complexity" evidence="1">
    <location>
        <begin position="207"/>
        <end position="222"/>
    </location>
</feature>
<keyword evidence="5" id="KW-1185">Reference proteome</keyword>
<dbReference type="InterPro" id="IPR013783">
    <property type="entry name" value="Ig-like_fold"/>
</dbReference>
<dbReference type="EMBL" id="SKCS01000397">
    <property type="protein sequence ID" value="TNN09251.1"/>
    <property type="molecule type" value="Genomic_DNA"/>
</dbReference>
<keyword evidence="2" id="KW-0812">Transmembrane</keyword>
<feature type="region of interest" description="Disordered" evidence="1">
    <location>
        <begin position="207"/>
        <end position="226"/>
    </location>
</feature>
<feature type="transmembrane region" description="Helical" evidence="2">
    <location>
        <begin position="2638"/>
        <end position="2658"/>
    </location>
</feature>
<dbReference type="STRING" id="6182.A0A4Z2CYC6"/>
<feature type="compositionally biased region" description="Polar residues" evidence="1">
    <location>
        <begin position="963"/>
        <end position="973"/>
    </location>
</feature>
<organism evidence="4 5">
    <name type="scientific">Schistosoma japonicum</name>
    <name type="common">Blood fluke</name>
    <dbReference type="NCBI Taxonomy" id="6182"/>
    <lineage>
        <taxon>Eukaryota</taxon>
        <taxon>Metazoa</taxon>
        <taxon>Spiralia</taxon>
        <taxon>Lophotrochozoa</taxon>
        <taxon>Platyhelminthes</taxon>
        <taxon>Trematoda</taxon>
        <taxon>Digenea</taxon>
        <taxon>Strigeidida</taxon>
        <taxon>Schistosomatoidea</taxon>
        <taxon>Schistosomatidae</taxon>
        <taxon>Schistosoma</taxon>
    </lineage>
</organism>
<dbReference type="PANTHER" id="PTHR24099">
    <property type="entry name" value="E3 UBIQUITIN-PROTEIN LIGASE TRIM36-RELATED"/>
    <property type="match status" value="1"/>
</dbReference>
<feature type="domain" description="Fibronectin type-III" evidence="3">
    <location>
        <begin position="1102"/>
        <end position="1205"/>
    </location>
</feature>
<proteinExistence type="predicted"/>
<protein>
    <submittedName>
        <fullName evidence="4">Fibronectin type-III domain-containing protein isoform 1</fullName>
    </submittedName>
</protein>
<feature type="region of interest" description="Disordered" evidence="1">
    <location>
        <begin position="613"/>
        <end position="637"/>
    </location>
</feature>
<dbReference type="InterPro" id="IPR050617">
    <property type="entry name" value="E3_ligase_FN3/SPRY"/>
</dbReference>
<evidence type="ECO:0000313" key="5">
    <source>
        <dbReference type="Proteomes" id="UP000311919"/>
    </source>
</evidence>
<dbReference type="Proteomes" id="UP000311919">
    <property type="component" value="Unassembled WGS sequence"/>
</dbReference>
<feature type="region of interest" description="Disordered" evidence="1">
    <location>
        <begin position="951"/>
        <end position="973"/>
    </location>
</feature>
<evidence type="ECO:0000313" key="4">
    <source>
        <dbReference type="EMBL" id="TNN09251.1"/>
    </source>
</evidence>
<feature type="compositionally biased region" description="Polar residues" evidence="1">
    <location>
        <begin position="2240"/>
        <end position="2251"/>
    </location>
</feature>
<keyword evidence="2" id="KW-0472">Membrane</keyword>
<dbReference type="PROSITE" id="PS50853">
    <property type="entry name" value="FN3"/>
    <property type="match status" value="8"/>
</dbReference>
<dbReference type="InterPro" id="IPR003961">
    <property type="entry name" value="FN3_dom"/>
</dbReference>
<keyword evidence="2" id="KW-1133">Transmembrane helix</keyword>
<evidence type="ECO:0000259" key="3">
    <source>
        <dbReference type="PROSITE" id="PS50853"/>
    </source>
</evidence>
<feature type="domain" description="Fibronectin type-III" evidence="3">
    <location>
        <begin position="1234"/>
        <end position="1331"/>
    </location>
</feature>
<feature type="domain" description="Fibronectin type-III" evidence="3">
    <location>
        <begin position="1012"/>
        <end position="1098"/>
    </location>
</feature>
<evidence type="ECO:0000256" key="2">
    <source>
        <dbReference type="SAM" id="Phobius"/>
    </source>
</evidence>
<name>A0A4Z2CYC6_SCHJA</name>
<feature type="domain" description="Fibronectin type-III" evidence="3">
    <location>
        <begin position="1936"/>
        <end position="2024"/>
    </location>
</feature>
<feature type="region of interest" description="Disordered" evidence="1">
    <location>
        <begin position="2195"/>
        <end position="2268"/>
    </location>
</feature>
<dbReference type="PANTHER" id="PTHR24099:SF11">
    <property type="entry name" value="FIBRONECTIN TYPE III DOMAIN-CONTAINING 3BA-RELATED"/>
    <property type="match status" value="1"/>
</dbReference>
<comment type="caution">
    <text evidence="4">The sequence shown here is derived from an EMBL/GenBank/DDBJ whole genome shotgun (WGS) entry which is preliminary data.</text>
</comment>
<feature type="compositionally biased region" description="Basic and acidic residues" evidence="1">
    <location>
        <begin position="2207"/>
        <end position="2239"/>
    </location>
</feature>
<feature type="domain" description="Fibronectin type-III" evidence="3">
    <location>
        <begin position="2343"/>
        <end position="2439"/>
    </location>
</feature>
<feature type="domain" description="Fibronectin type-III" evidence="3">
    <location>
        <begin position="1795"/>
        <end position="1891"/>
    </location>
</feature>
<dbReference type="SUPFAM" id="SSF49265">
    <property type="entry name" value="Fibronectin type III"/>
    <property type="match status" value="6"/>
</dbReference>
<dbReference type="Pfam" id="PF00041">
    <property type="entry name" value="fn3"/>
    <property type="match status" value="3"/>
</dbReference>
<feature type="domain" description="Fibronectin type-III" evidence="3">
    <location>
        <begin position="2065"/>
        <end position="2166"/>
    </location>
</feature>
<dbReference type="CDD" id="cd00063">
    <property type="entry name" value="FN3"/>
    <property type="match status" value="9"/>
</dbReference>
<accession>A0A4Z2CYC6</accession>